<feature type="domain" description="HD-GYP" evidence="1">
    <location>
        <begin position="1"/>
        <end position="63"/>
    </location>
</feature>
<evidence type="ECO:0000313" key="3">
    <source>
        <dbReference type="Proteomes" id="UP000093514"/>
    </source>
</evidence>
<dbReference type="PANTHER" id="PTHR45228:SF1">
    <property type="entry name" value="CYCLIC DI-GMP PHOSPHODIESTERASE TM_0186"/>
    <property type="match status" value="1"/>
</dbReference>
<dbReference type="AlphaFoldDB" id="A0A1C0AD82"/>
<dbReference type="InterPro" id="IPR037522">
    <property type="entry name" value="HD_GYP_dom"/>
</dbReference>
<evidence type="ECO:0000313" key="2">
    <source>
        <dbReference type="EMBL" id="OCL28588.1"/>
    </source>
</evidence>
<dbReference type="PROSITE" id="PS51832">
    <property type="entry name" value="HD_GYP"/>
    <property type="match status" value="1"/>
</dbReference>
<dbReference type="Gene3D" id="1.10.3210.10">
    <property type="entry name" value="Hypothetical protein af1432"/>
    <property type="match status" value="1"/>
</dbReference>
<proteinExistence type="predicted"/>
<organism evidence="2 3">
    <name type="scientific">Orenia metallireducens</name>
    <dbReference type="NCBI Taxonomy" id="1413210"/>
    <lineage>
        <taxon>Bacteria</taxon>
        <taxon>Bacillati</taxon>
        <taxon>Bacillota</taxon>
        <taxon>Clostridia</taxon>
        <taxon>Halanaerobiales</taxon>
        <taxon>Halobacteroidaceae</taxon>
        <taxon>Orenia</taxon>
    </lineage>
</organism>
<accession>A0A1C0AD82</accession>
<dbReference type="Proteomes" id="UP000093514">
    <property type="component" value="Unassembled WGS sequence"/>
</dbReference>
<comment type="caution">
    <text evidence="2">The sequence shown here is derived from an EMBL/GenBank/DDBJ whole genome shotgun (WGS) entry which is preliminary data.</text>
</comment>
<keyword evidence="3" id="KW-1185">Reference proteome</keyword>
<dbReference type="RefSeq" id="WP_141677909.1">
    <property type="nucleotide sequence ID" value="NZ_LWDV01000004.1"/>
</dbReference>
<sequence length="63" mass="7419">MNRPKGLQKEEIFLLSRILRIVDTYDVMFYGRPYKPKLSQEEVFNKLETGSGSKMILILVRDL</sequence>
<dbReference type="OrthoDB" id="9798833at2"/>
<reference evidence="3" key="1">
    <citation type="submission" date="2016-07" db="EMBL/GenBank/DDBJ databases">
        <authorList>
            <person name="Florea S."/>
            <person name="Webb J.S."/>
            <person name="Jaromczyk J."/>
            <person name="Schardl C.L."/>
        </authorList>
    </citation>
    <scope>NUCLEOTIDE SEQUENCE [LARGE SCALE GENOMIC DNA]</scope>
    <source>
        <strain evidence="3">Z6</strain>
    </source>
</reference>
<dbReference type="EMBL" id="LWDV01000004">
    <property type="protein sequence ID" value="OCL28588.1"/>
    <property type="molecule type" value="Genomic_DNA"/>
</dbReference>
<dbReference type="Pfam" id="PF13487">
    <property type="entry name" value="HD_5"/>
    <property type="match status" value="1"/>
</dbReference>
<name>A0A1C0AD82_9FIRM</name>
<evidence type="ECO:0000259" key="1">
    <source>
        <dbReference type="PROSITE" id="PS51832"/>
    </source>
</evidence>
<reference evidence="2 3" key="2">
    <citation type="submission" date="2016-08" db="EMBL/GenBank/DDBJ databases">
        <title>Orenia metallireducens sp. nov. strain Z6, a Novel Metal-reducing Firmicute from the Deep Subsurface.</title>
        <authorList>
            <person name="Maxim B.I."/>
            <person name="Kenneth K."/>
            <person name="Flynn T.M."/>
            <person name="Oloughlin E.J."/>
            <person name="Locke R.A."/>
            <person name="Weber J.R."/>
            <person name="Egan S.M."/>
            <person name="Mackie R.I."/>
            <person name="Cann I.K."/>
        </authorList>
    </citation>
    <scope>NUCLEOTIDE SEQUENCE [LARGE SCALE GENOMIC DNA]</scope>
    <source>
        <strain evidence="2 3">Z6</strain>
    </source>
</reference>
<protein>
    <recommendedName>
        <fullName evidence="1">HD-GYP domain-containing protein</fullName>
    </recommendedName>
</protein>
<dbReference type="PANTHER" id="PTHR45228">
    <property type="entry name" value="CYCLIC DI-GMP PHOSPHODIESTERASE TM_0186-RELATED"/>
    <property type="match status" value="1"/>
</dbReference>
<dbReference type="InterPro" id="IPR052020">
    <property type="entry name" value="Cyclic_di-GMP/3'3'-cGAMP_PDE"/>
</dbReference>
<gene>
    <name evidence="2" type="ORF">U472_00530</name>
</gene>